<organism evidence="1">
    <name type="scientific">Ralstonia solanacearum</name>
    <name type="common">Pseudomonas solanacearum</name>
    <dbReference type="NCBI Taxonomy" id="305"/>
    <lineage>
        <taxon>Bacteria</taxon>
        <taxon>Pseudomonadati</taxon>
        <taxon>Pseudomonadota</taxon>
        <taxon>Betaproteobacteria</taxon>
        <taxon>Burkholderiales</taxon>
        <taxon>Burkholderiaceae</taxon>
        <taxon>Ralstonia</taxon>
        <taxon>Ralstonia solanacearum species complex</taxon>
    </lineage>
</organism>
<dbReference type="AlphaFoldDB" id="A0A809E2I9"/>
<gene>
    <name evidence="1" type="ORF">C2L97_04390</name>
</gene>
<reference evidence="1" key="1">
    <citation type="submission" date="2018-01" db="EMBL/GenBank/DDBJ databases">
        <title>Complete Genome Sequence of three strains from Ralstonia solanacearum ecotype Moko sequevar IIA-53 from Brazil.</title>
        <authorList>
            <person name="Silva J.R."/>
            <person name="Albuquerque G.M.R."/>
            <person name="Pais A.K.L."/>
            <person name="Silva A.M.F."/>
            <person name="Boiteux M.E.N.F."/>
            <person name="Souza E.B."/>
            <person name="Mariano R.L.R."/>
        </authorList>
    </citation>
    <scope>NUCLEOTIDE SEQUENCE [LARGE SCALE GENOMIC DNA]</scope>
    <source>
        <strain evidence="1">SFC</strain>
    </source>
</reference>
<name>A0A809E2I9_RALSL</name>
<proteinExistence type="predicted"/>
<accession>A0A809E2I9</accession>
<dbReference type="EMBL" id="CP026092">
    <property type="protein sequence ID" value="AYB55345.1"/>
    <property type="molecule type" value="Genomic_DNA"/>
</dbReference>
<protein>
    <submittedName>
        <fullName evidence="1">Uncharacterized protein</fullName>
    </submittedName>
</protein>
<sequence>MTPRNTGASAVIGAIVGGVPGNAISGGAGRTAATAATTRAGTVAPAPPDLHATPPRTPATRRLFSLGGFFGLKWPV</sequence>
<evidence type="ECO:0000313" key="1">
    <source>
        <dbReference type="EMBL" id="AYB55345.1"/>
    </source>
</evidence>